<evidence type="ECO:0008006" key="6">
    <source>
        <dbReference type="Google" id="ProtNLM"/>
    </source>
</evidence>
<accession>A0A0R1GE54</accession>
<evidence type="ECO:0000313" key="5">
    <source>
        <dbReference type="Proteomes" id="UP000051461"/>
    </source>
</evidence>
<dbReference type="GO" id="GO:0005886">
    <property type="term" value="C:plasma membrane"/>
    <property type="evidence" value="ECO:0007669"/>
    <property type="project" value="TreeGrafter"/>
</dbReference>
<protein>
    <recommendedName>
        <fullName evidence="6">Histidine kinase</fullName>
    </recommendedName>
</protein>
<evidence type="ECO:0000259" key="2">
    <source>
        <dbReference type="Pfam" id="PF01814"/>
    </source>
</evidence>
<evidence type="ECO:0000313" key="4">
    <source>
        <dbReference type="EMBL" id="KRK32540.1"/>
    </source>
</evidence>
<dbReference type="PATRIC" id="fig|1423726.3.peg.2040"/>
<dbReference type="InterPro" id="IPR035965">
    <property type="entry name" value="PAS-like_dom_sf"/>
</dbReference>
<feature type="compositionally biased region" description="Low complexity" evidence="1">
    <location>
        <begin position="384"/>
        <end position="401"/>
    </location>
</feature>
<keyword evidence="5" id="KW-1185">Reference proteome</keyword>
<sequence>MSEDMNNSVYRQKKIVEILKMLHEGGSFDEAKKIFDDTFSSVDVSEITAAERELISSGLNPMEIQNLCNVHAAVFKGAINPADPNSAEETPGHPVATMKLENMVLHSLLSDELLPVLKRWQQSSNGDDAAATPEQEAQSARYLERMQNALKDLATIEKHYQRKENLLFPLMDKYGITAPPKVMWGVDDEIRGWIKDASRMVNADPLPDKYEIEAAIEKVNKEIEEMIFKEEKIMLPMVDEVFLPEDWELIASESDDIGYTLIAQPLPWYPSEADIEAAKNRKPSKMAAELNNMAQSLADQQGLENKKPSPDAKPTISEAMNDTVDAMTETVAKNHQPDNPIIPPHLQGKLTENPAADADKEAAATEMRANIDVNIDLPQAKGSQAAAKPTKPTQPADQPAPADDDAPAGMPESVRKMLAQNAAPAAGAPRRQNKVKTHLEIAADNTAKVCLPTGDLTISEIEGLLRVLPLDLTFVDANDIVQWFSDNGDRVFPRTRAVIGRAVVNCHPPKSMPKVQKILDQFRAGTLDHADFWINLHGEMFVYIRYFAIRDPEGNYLGCLEVTQDISEIHELEGEKRL</sequence>
<comment type="caution">
    <text evidence="4">The sequence shown here is derived from an EMBL/GenBank/DDBJ whole genome shotgun (WGS) entry which is preliminary data.</text>
</comment>
<dbReference type="PANTHER" id="PTHR39966">
    <property type="entry name" value="BLL2471 PROTEIN-RELATED"/>
    <property type="match status" value="1"/>
</dbReference>
<dbReference type="InterPro" id="IPR007380">
    <property type="entry name" value="DUF438"/>
</dbReference>
<feature type="region of interest" description="Disordered" evidence="1">
    <location>
        <begin position="381"/>
        <end position="410"/>
    </location>
</feature>
<dbReference type="Gene3D" id="3.30.450.20">
    <property type="entry name" value="PAS domain"/>
    <property type="match status" value="1"/>
</dbReference>
<dbReference type="EMBL" id="AZDA01000140">
    <property type="protein sequence ID" value="KRK32540.1"/>
    <property type="molecule type" value="Genomic_DNA"/>
</dbReference>
<dbReference type="InterPro" id="IPR012312">
    <property type="entry name" value="Hemerythrin-like"/>
</dbReference>
<dbReference type="RefSeq" id="WP_057905806.1">
    <property type="nucleotide sequence ID" value="NZ_AZDA01000140.1"/>
</dbReference>
<gene>
    <name evidence="4" type="ORF">FC07_GL001964</name>
</gene>
<dbReference type="Pfam" id="PF01814">
    <property type="entry name" value="Hemerythrin"/>
    <property type="match status" value="1"/>
</dbReference>
<dbReference type="AlphaFoldDB" id="A0A0R1GE54"/>
<feature type="domain" description="DUF438" evidence="3">
    <location>
        <begin position="16"/>
        <end position="80"/>
    </location>
</feature>
<dbReference type="SUPFAM" id="SSF55785">
    <property type="entry name" value="PYP-like sensor domain (PAS domain)"/>
    <property type="match status" value="1"/>
</dbReference>
<dbReference type="Gene3D" id="1.20.120.520">
    <property type="entry name" value="nmb1532 protein domain like"/>
    <property type="match status" value="1"/>
</dbReference>
<evidence type="ECO:0000259" key="3">
    <source>
        <dbReference type="Pfam" id="PF04282"/>
    </source>
</evidence>
<name>A0A0R1GE54_9LACO</name>
<evidence type="ECO:0000256" key="1">
    <source>
        <dbReference type="SAM" id="MobiDB-lite"/>
    </source>
</evidence>
<dbReference type="Pfam" id="PF04282">
    <property type="entry name" value="DUF438"/>
    <property type="match status" value="1"/>
</dbReference>
<dbReference type="PANTHER" id="PTHR39966:SF3">
    <property type="entry name" value="DUF438 DOMAIN-CONTAINING PROTEIN"/>
    <property type="match status" value="1"/>
</dbReference>
<dbReference type="Proteomes" id="UP000051461">
    <property type="component" value="Unassembled WGS sequence"/>
</dbReference>
<proteinExistence type="predicted"/>
<dbReference type="OrthoDB" id="9769774at2"/>
<organism evidence="4 5">
    <name type="scientific">Loigolactobacillus bifermentans DSM 20003</name>
    <dbReference type="NCBI Taxonomy" id="1423726"/>
    <lineage>
        <taxon>Bacteria</taxon>
        <taxon>Bacillati</taxon>
        <taxon>Bacillota</taxon>
        <taxon>Bacilli</taxon>
        <taxon>Lactobacillales</taxon>
        <taxon>Lactobacillaceae</taxon>
        <taxon>Loigolactobacillus</taxon>
    </lineage>
</organism>
<reference evidence="4 5" key="1">
    <citation type="journal article" date="2015" name="Genome Announc.">
        <title>Expanding the biotechnology potential of lactobacilli through comparative genomics of 213 strains and associated genera.</title>
        <authorList>
            <person name="Sun Z."/>
            <person name="Harris H.M."/>
            <person name="McCann A."/>
            <person name="Guo C."/>
            <person name="Argimon S."/>
            <person name="Zhang W."/>
            <person name="Yang X."/>
            <person name="Jeffery I.B."/>
            <person name="Cooney J.C."/>
            <person name="Kagawa T.F."/>
            <person name="Liu W."/>
            <person name="Song Y."/>
            <person name="Salvetti E."/>
            <person name="Wrobel A."/>
            <person name="Rasinkangas P."/>
            <person name="Parkhill J."/>
            <person name="Rea M.C."/>
            <person name="O'Sullivan O."/>
            <person name="Ritari J."/>
            <person name="Douillard F.P."/>
            <person name="Paul Ross R."/>
            <person name="Yang R."/>
            <person name="Briner A.E."/>
            <person name="Felis G.E."/>
            <person name="de Vos W.M."/>
            <person name="Barrangou R."/>
            <person name="Klaenhammer T.R."/>
            <person name="Caufield P.W."/>
            <person name="Cui Y."/>
            <person name="Zhang H."/>
            <person name="O'Toole P.W."/>
        </authorList>
    </citation>
    <scope>NUCLEOTIDE SEQUENCE [LARGE SCALE GENOMIC DNA]</scope>
    <source>
        <strain evidence="4 5">DSM 20003</strain>
    </source>
</reference>
<dbReference type="Pfam" id="PF13596">
    <property type="entry name" value="PAS_10"/>
    <property type="match status" value="1"/>
</dbReference>
<feature type="domain" description="Hemerythrin-like" evidence="2">
    <location>
        <begin position="136"/>
        <end position="238"/>
    </location>
</feature>